<dbReference type="OrthoDB" id="4621589at2"/>
<keyword evidence="1" id="KW-0732">Signal</keyword>
<protein>
    <recommendedName>
        <fullName evidence="4">Secreted protein</fullName>
    </recommendedName>
</protein>
<gene>
    <name evidence="2" type="ORF">CRI78_08995</name>
</gene>
<name>A0A2A7NYF6_9MYCO</name>
<feature type="chain" id="PRO_5012585959" description="Secreted protein" evidence="1">
    <location>
        <begin position="39"/>
        <end position="151"/>
    </location>
</feature>
<evidence type="ECO:0000313" key="2">
    <source>
        <dbReference type="EMBL" id="PEG54958.1"/>
    </source>
</evidence>
<evidence type="ECO:0000313" key="3">
    <source>
        <dbReference type="Proteomes" id="UP000220340"/>
    </source>
</evidence>
<accession>A0A2A7NYF6</accession>
<dbReference type="AlphaFoldDB" id="A0A2A7NYF6"/>
<comment type="caution">
    <text evidence="2">The sequence shown here is derived from an EMBL/GenBank/DDBJ whole genome shotgun (WGS) entry which is preliminary data.</text>
</comment>
<reference evidence="2 3" key="1">
    <citation type="submission" date="2017-10" db="EMBL/GenBank/DDBJ databases">
        <title>The new phylogeny of genus Mycobacterium.</title>
        <authorList>
            <person name="Tortoli E."/>
            <person name="Trovato A."/>
            <person name="Cirillo D.M."/>
        </authorList>
    </citation>
    <scope>NUCLEOTIDE SEQUENCE [LARGE SCALE GENOMIC DNA]</scope>
    <source>
        <strain evidence="2 3">IP141170001</strain>
    </source>
</reference>
<dbReference type="Proteomes" id="UP000220340">
    <property type="component" value="Unassembled WGS sequence"/>
</dbReference>
<feature type="signal peptide" evidence="1">
    <location>
        <begin position="1"/>
        <end position="38"/>
    </location>
</feature>
<keyword evidence="3" id="KW-1185">Reference proteome</keyword>
<organism evidence="2 3">
    <name type="scientific">Mycolicibacterium diernhoferi</name>
    <dbReference type="NCBI Taxonomy" id="1801"/>
    <lineage>
        <taxon>Bacteria</taxon>
        <taxon>Bacillati</taxon>
        <taxon>Actinomycetota</taxon>
        <taxon>Actinomycetes</taxon>
        <taxon>Mycobacteriales</taxon>
        <taxon>Mycobacteriaceae</taxon>
        <taxon>Mycolicibacterium</taxon>
    </lineage>
</organism>
<evidence type="ECO:0008006" key="4">
    <source>
        <dbReference type="Google" id="ProtNLM"/>
    </source>
</evidence>
<dbReference type="EMBL" id="PDCR01000009">
    <property type="protein sequence ID" value="PEG54958.1"/>
    <property type="molecule type" value="Genomic_DNA"/>
</dbReference>
<evidence type="ECO:0000256" key="1">
    <source>
        <dbReference type="SAM" id="SignalP"/>
    </source>
</evidence>
<sequence length="151" mass="15674">MMGMRKATSKVGVRVGAAAGATALLAGALTFGAATANAEPEPAGELVRYTLTSGAPYQFQVFYLTAQPPSMEAYNDDAYAYAKRETITVGPGAPWVFETTLADPQWGILQVSSTTKGGVGAPNAHCEILAGDQVIAAADNPYSPVCQGTQW</sequence>
<proteinExistence type="predicted"/>